<dbReference type="AlphaFoldDB" id="A0A437JTH7"/>
<dbReference type="OrthoDB" id="5296079at2"/>
<evidence type="ECO:0008006" key="3">
    <source>
        <dbReference type="Google" id="ProtNLM"/>
    </source>
</evidence>
<dbReference type="RefSeq" id="WP_128199287.1">
    <property type="nucleotide sequence ID" value="NZ_SACT01000005.1"/>
</dbReference>
<dbReference type="Proteomes" id="UP000288178">
    <property type="component" value="Unassembled WGS sequence"/>
</dbReference>
<dbReference type="PANTHER" id="PTHR37816:SF1">
    <property type="entry name" value="TOXIN"/>
    <property type="match status" value="1"/>
</dbReference>
<dbReference type="Pfam" id="PF01202">
    <property type="entry name" value="SKI"/>
    <property type="match status" value="1"/>
</dbReference>
<reference evidence="1 2" key="1">
    <citation type="submission" date="2019-01" db="EMBL/GenBank/DDBJ databases">
        <authorList>
            <person name="Chen W.-M."/>
        </authorList>
    </citation>
    <scope>NUCLEOTIDE SEQUENCE [LARGE SCALE GENOMIC DNA]</scope>
    <source>
        <strain evidence="1 2">ICH-3</strain>
    </source>
</reference>
<evidence type="ECO:0000313" key="1">
    <source>
        <dbReference type="EMBL" id="RVT50460.1"/>
    </source>
</evidence>
<dbReference type="PANTHER" id="PTHR37816">
    <property type="entry name" value="YALI0E33011P"/>
    <property type="match status" value="1"/>
</dbReference>
<keyword evidence="2" id="KW-1185">Reference proteome</keyword>
<dbReference type="SUPFAM" id="SSF52540">
    <property type="entry name" value="P-loop containing nucleoside triphosphate hydrolases"/>
    <property type="match status" value="1"/>
</dbReference>
<dbReference type="InterPro" id="IPR031322">
    <property type="entry name" value="Shikimate/glucono_kinase"/>
</dbReference>
<dbReference type="InterPro" id="IPR027417">
    <property type="entry name" value="P-loop_NTPase"/>
</dbReference>
<sequence length="175" mass="19821">MFRVQIIGGSGAGKTTLGRRLAQRHGLPFIDLDDLFWEPGWVDVGHAELARRLAPRVAGDGWVVAGNYGPTTEPLLWPRLTHLLVLDLPYPLMMRRTVWRTVWRGLTGAPCCNGNRESLRRMFDEGGVIRYLHRTWDKRHARFAGIADEPKLAHAQVERLRHPREVAAFEAQGLG</sequence>
<organism evidence="1 2">
    <name type="scientific">Rubrivivax albus</name>
    <dbReference type="NCBI Taxonomy" id="2499835"/>
    <lineage>
        <taxon>Bacteria</taxon>
        <taxon>Pseudomonadati</taxon>
        <taxon>Pseudomonadota</taxon>
        <taxon>Betaproteobacteria</taxon>
        <taxon>Burkholderiales</taxon>
        <taxon>Sphaerotilaceae</taxon>
        <taxon>Rubrivivax</taxon>
    </lineage>
</organism>
<proteinExistence type="predicted"/>
<accession>A0A437JTH7</accession>
<evidence type="ECO:0000313" key="2">
    <source>
        <dbReference type="Proteomes" id="UP000288178"/>
    </source>
</evidence>
<protein>
    <recommendedName>
        <fullName evidence="3">Adenylate kinase</fullName>
    </recommendedName>
</protein>
<dbReference type="EMBL" id="SACT01000005">
    <property type="protein sequence ID" value="RVT50460.1"/>
    <property type="molecule type" value="Genomic_DNA"/>
</dbReference>
<name>A0A437JTH7_9BURK</name>
<gene>
    <name evidence="1" type="ORF">ENE75_15760</name>
</gene>
<comment type="caution">
    <text evidence="1">The sequence shown here is derived from an EMBL/GenBank/DDBJ whole genome shotgun (WGS) entry which is preliminary data.</text>
</comment>
<dbReference type="Gene3D" id="3.40.50.300">
    <property type="entry name" value="P-loop containing nucleotide triphosphate hydrolases"/>
    <property type="match status" value="1"/>
</dbReference>
<dbReference type="InterPro" id="IPR052922">
    <property type="entry name" value="Cytidylate_Kinase-2"/>
</dbReference>